<dbReference type="GO" id="GO:0005524">
    <property type="term" value="F:ATP binding"/>
    <property type="evidence" value="ECO:0007669"/>
    <property type="project" value="UniProtKB-UniRule"/>
</dbReference>
<evidence type="ECO:0000256" key="12">
    <source>
        <dbReference type="ARBA" id="ARBA00023242"/>
    </source>
</evidence>
<feature type="binding site" evidence="14">
    <location>
        <begin position="104"/>
        <end position="106"/>
    </location>
    <ligand>
        <name>ATP</name>
        <dbReference type="ChEBI" id="CHEBI:30616"/>
    </ligand>
</feature>
<keyword evidence="16" id="KW-0472">Membrane</keyword>
<keyword evidence="5 13" id="KW-0808">Transferase</keyword>
<dbReference type="PANTHER" id="PTHR10682:SF10">
    <property type="entry name" value="POLYNUCLEOTIDE ADENYLYLTRANSFERASE"/>
    <property type="match status" value="1"/>
</dbReference>
<keyword evidence="12 13" id="KW-0539">Nucleus</keyword>
<feature type="binding site" evidence="14">
    <location>
        <position position="219"/>
    </location>
    <ligand>
        <name>ATP</name>
        <dbReference type="ChEBI" id="CHEBI:30616"/>
    </ligand>
</feature>
<dbReference type="InterPro" id="IPR048840">
    <property type="entry name" value="PolA_pol_NTPase"/>
</dbReference>
<feature type="binding site" evidence="15">
    <location>
        <position position="106"/>
    </location>
    <ligand>
        <name>Mg(2+)</name>
        <dbReference type="ChEBI" id="CHEBI:18420"/>
        <label>2</label>
        <note>catalytic</note>
    </ligand>
</feature>
<dbReference type="PIRSF" id="PIRSF018425">
    <property type="entry name" value="PolyA_polymerase"/>
    <property type="match status" value="1"/>
</dbReference>
<keyword evidence="4 13" id="KW-0507">mRNA processing</keyword>
<feature type="binding site" evidence="15">
    <location>
        <position position="104"/>
    </location>
    <ligand>
        <name>Mg(2+)</name>
        <dbReference type="ChEBI" id="CHEBI:18420"/>
        <label>2</label>
        <note>catalytic</note>
    </ligand>
</feature>
<evidence type="ECO:0000259" key="17">
    <source>
        <dbReference type="Pfam" id="PF04926"/>
    </source>
</evidence>
<evidence type="ECO:0000256" key="1">
    <source>
        <dbReference type="ARBA" id="ARBA00001936"/>
    </source>
</evidence>
<feature type="binding site" evidence="14">
    <location>
        <begin position="91"/>
        <end position="93"/>
    </location>
    <ligand>
        <name>ATP</name>
        <dbReference type="ChEBI" id="CHEBI:30616"/>
    </ligand>
</feature>
<dbReference type="EMBL" id="QKWP01000484">
    <property type="protein sequence ID" value="RIB19276.1"/>
    <property type="molecule type" value="Genomic_DNA"/>
</dbReference>
<comment type="cofactor">
    <cofactor evidence="1">
        <name>Mn(2+)</name>
        <dbReference type="ChEBI" id="CHEBI:29035"/>
    </cofactor>
</comment>
<feature type="binding site" evidence="15">
    <location>
        <position position="104"/>
    </location>
    <ligand>
        <name>Mg(2+)</name>
        <dbReference type="ChEBI" id="CHEBI:18420"/>
        <label>1</label>
        <note>catalytic</note>
    </ligand>
</feature>
<dbReference type="STRING" id="44941.A0A397VJC8"/>
<organism evidence="20 21">
    <name type="scientific">Gigaspora rosea</name>
    <dbReference type="NCBI Taxonomy" id="44941"/>
    <lineage>
        <taxon>Eukaryota</taxon>
        <taxon>Fungi</taxon>
        <taxon>Fungi incertae sedis</taxon>
        <taxon>Mucoromycota</taxon>
        <taxon>Glomeromycotina</taxon>
        <taxon>Glomeromycetes</taxon>
        <taxon>Diversisporales</taxon>
        <taxon>Gigasporaceae</taxon>
        <taxon>Gigaspora</taxon>
    </lineage>
</organism>
<gene>
    <name evidence="20" type="ORF">C2G38_2245255</name>
</gene>
<evidence type="ECO:0000313" key="21">
    <source>
        <dbReference type="Proteomes" id="UP000266673"/>
    </source>
</evidence>
<evidence type="ECO:0000256" key="16">
    <source>
        <dbReference type="SAM" id="Phobius"/>
    </source>
</evidence>
<dbReference type="InterPro" id="IPR014492">
    <property type="entry name" value="PolyA_polymerase"/>
</dbReference>
<keyword evidence="10" id="KW-0694">RNA-binding</keyword>
<dbReference type="InterPro" id="IPR007012">
    <property type="entry name" value="PolA_pol_cen_dom"/>
</dbReference>
<comment type="similarity">
    <text evidence="3 13">Belongs to the poly(A) polymerase family.</text>
</comment>
<comment type="catalytic activity">
    <reaction evidence="13">
        <text>RNA(n) + ATP = RNA(n)-3'-adenine ribonucleotide + diphosphate</text>
        <dbReference type="Rhea" id="RHEA:11332"/>
        <dbReference type="Rhea" id="RHEA-COMP:14527"/>
        <dbReference type="Rhea" id="RHEA-COMP:17347"/>
        <dbReference type="ChEBI" id="CHEBI:30616"/>
        <dbReference type="ChEBI" id="CHEBI:33019"/>
        <dbReference type="ChEBI" id="CHEBI:140395"/>
        <dbReference type="ChEBI" id="CHEBI:173115"/>
        <dbReference type="EC" id="2.7.7.19"/>
    </reaction>
</comment>
<dbReference type="AlphaFoldDB" id="A0A397VJC8"/>
<dbReference type="Pfam" id="PF04926">
    <property type="entry name" value="PAP_RNA-bind"/>
    <property type="match status" value="1"/>
</dbReference>
<evidence type="ECO:0000259" key="19">
    <source>
        <dbReference type="Pfam" id="PF20750"/>
    </source>
</evidence>
<dbReference type="CDD" id="cd05402">
    <property type="entry name" value="NT_PAP_TUTase"/>
    <property type="match status" value="1"/>
</dbReference>
<sequence>MDLLNRQPQYLGVTHPVSLSYPTPREIHISDLLIQELLRQGTFESEYETRRCEVIIDKFDKLVKELIYNISREKRLSDTNAKEAGGKIFTFGSYKLGVYGTGADIDILCIAPRHITRDDFFYYMHHTLNNFAEVSELSSITDAYVPVINLRFQDIPINLVFARLELAKIPNELEIKENSLLKNLDEICIRSLKGSRDADEILRLVPSLPAFRTSLRCIKLWAKRRAIYSNVMGFFGGVSWAILVARICQLYPNAIAGAIVSRFFRIVYQWKWPHPVLLKPIEDNNPLNFRVWNPKIYHDDLYHLMPIITPSYPSKCATHNVTQFTKKIMEREFGRAVGIMDHIMTGTGKWSDLFAKHNFFGRYRYYLQIIVLSDSSEKHLKWSGRVESRVRYLISKLESIGSLALAHPFAKGFNKIHHCINDQMVKDVMRGVFDSTPINYKNDTELSQNIQDVTDTANIRVIYTTTFYIGLEIESGSRQLDLTWPTQEFIKFVKGWDKYDEKSMGITIRYVKSVELPSEVFDDGEHLLKRTNIRS</sequence>
<feature type="domain" description="Poly(A) polymerase RNA-binding" evidence="17">
    <location>
        <begin position="358"/>
        <end position="526"/>
    </location>
</feature>
<reference evidence="20 21" key="1">
    <citation type="submission" date="2018-06" db="EMBL/GenBank/DDBJ databases">
        <title>Comparative genomics reveals the genomic features of Rhizophagus irregularis, R. cerebriforme, R. diaphanum and Gigaspora rosea, and their symbiotic lifestyle signature.</title>
        <authorList>
            <person name="Morin E."/>
            <person name="San Clemente H."/>
            <person name="Chen E.C.H."/>
            <person name="De La Providencia I."/>
            <person name="Hainaut M."/>
            <person name="Kuo A."/>
            <person name="Kohler A."/>
            <person name="Murat C."/>
            <person name="Tang N."/>
            <person name="Roy S."/>
            <person name="Loubradou J."/>
            <person name="Henrissat B."/>
            <person name="Grigoriev I.V."/>
            <person name="Corradi N."/>
            <person name="Roux C."/>
            <person name="Martin F.M."/>
        </authorList>
    </citation>
    <scope>NUCLEOTIDE SEQUENCE [LARGE SCALE GENOMIC DNA]</scope>
    <source>
        <strain evidence="20 21">DAOM 194757</strain>
    </source>
</reference>
<evidence type="ECO:0000313" key="20">
    <source>
        <dbReference type="EMBL" id="RIB19276.1"/>
    </source>
</evidence>
<keyword evidence="16" id="KW-0812">Transmembrane</keyword>
<dbReference type="FunFam" id="1.10.1410.10:FF:000001">
    <property type="entry name" value="Putative poly(A) polymerase gamma"/>
    <property type="match status" value="1"/>
</dbReference>
<evidence type="ECO:0000256" key="15">
    <source>
        <dbReference type="PIRSR" id="PIRSR018425-2"/>
    </source>
</evidence>
<accession>A0A397VJC8</accession>
<dbReference type="FunFam" id="3.30.70.590:FF:000003">
    <property type="entry name" value="Poly(A) polymerase"/>
    <property type="match status" value="1"/>
</dbReference>
<dbReference type="Gene3D" id="3.30.460.10">
    <property type="entry name" value="Beta Polymerase, domain 2"/>
    <property type="match status" value="1"/>
</dbReference>
<keyword evidence="16" id="KW-1133">Transmembrane helix</keyword>
<comment type="caution">
    <text evidence="20">The sequence shown here is derived from an EMBL/GenBank/DDBJ whole genome shotgun (WGS) entry which is preliminary data.</text>
</comment>
<dbReference type="Gene3D" id="3.30.70.590">
    <property type="entry name" value="Poly(A) polymerase predicted RNA binding domain"/>
    <property type="match status" value="1"/>
</dbReference>
<dbReference type="SUPFAM" id="SSF55003">
    <property type="entry name" value="PAP/Archaeal CCA-adding enzyme, C-terminal domain"/>
    <property type="match status" value="1"/>
</dbReference>
<comment type="subcellular location">
    <subcellularLocation>
        <location evidence="2 13">Nucleus</location>
    </subcellularLocation>
</comment>
<dbReference type="Gene3D" id="1.10.1410.10">
    <property type="match status" value="1"/>
</dbReference>
<dbReference type="Pfam" id="PF20750">
    <property type="entry name" value="PAP_NTPase"/>
    <property type="match status" value="1"/>
</dbReference>
<feature type="binding site" evidence="15">
    <location>
        <position position="106"/>
    </location>
    <ligand>
        <name>Mg(2+)</name>
        <dbReference type="ChEBI" id="CHEBI:18420"/>
        <label>1</label>
        <note>catalytic</note>
    </ligand>
</feature>
<evidence type="ECO:0000256" key="2">
    <source>
        <dbReference type="ARBA" id="ARBA00004123"/>
    </source>
</evidence>
<feature type="binding site" evidence="14">
    <location>
        <position position="228"/>
    </location>
    <ligand>
        <name>ATP</name>
        <dbReference type="ChEBI" id="CHEBI:30616"/>
    </ligand>
</feature>
<keyword evidence="9 15" id="KW-0460">Magnesium</keyword>
<name>A0A397VJC8_9GLOM</name>
<protein>
    <recommendedName>
        <fullName evidence="13">Poly(A) polymerase</fullName>
        <ecNumber evidence="13">2.7.7.19</ecNumber>
    </recommendedName>
</protein>
<comment type="cofactor">
    <cofactor evidence="15">
        <name>Mg(2+)</name>
        <dbReference type="ChEBI" id="CHEBI:18420"/>
    </cofactor>
    <text evidence="15">Binds 2 magnesium ions. Also active with manganese.</text>
</comment>
<dbReference type="PANTHER" id="PTHR10682">
    <property type="entry name" value="POLY A POLYMERASE"/>
    <property type="match status" value="1"/>
</dbReference>
<evidence type="ECO:0000256" key="4">
    <source>
        <dbReference type="ARBA" id="ARBA00022664"/>
    </source>
</evidence>
<dbReference type="OrthoDB" id="412748at2759"/>
<dbReference type="Proteomes" id="UP000266673">
    <property type="component" value="Unassembled WGS sequence"/>
</dbReference>
<dbReference type="GO" id="GO:0003723">
    <property type="term" value="F:RNA binding"/>
    <property type="evidence" value="ECO:0007669"/>
    <property type="project" value="UniProtKB-UniRule"/>
</dbReference>
<keyword evidence="21" id="KW-1185">Reference proteome</keyword>
<evidence type="ECO:0000259" key="18">
    <source>
        <dbReference type="Pfam" id="PF04928"/>
    </source>
</evidence>
<feature type="binding site" evidence="14">
    <location>
        <begin position="237"/>
        <end position="238"/>
    </location>
    <ligand>
        <name>ATP</name>
        <dbReference type="ChEBI" id="CHEBI:30616"/>
    </ligand>
</feature>
<evidence type="ECO:0000256" key="3">
    <source>
        <dbReference type="ARBA" id="ARBA00010912"/>
    </source>
</evidence>
<dbReference type="GO" id="GO:0031123">
    <property type="term" value="P:RNA 3'-end processing"/>
    <property type="evidence" value="ECO:0007669"/>
    <property type="project" value="InterPro"/>
</dbReference>
<keyword evidence="7 13" id="KW-0547">Nucleotide-binding</keyword>
<evidence type="ECO:0000256" key="6">
    <source>
        <dbReference type="ARBA" id="ARBA00022723"/>
    </source>
</evidence>
<proteinExistence type="inferred from homology"/>
<comment type="function">
    <text evidence="13">Polymerase that creates the 3'-poly(A) tail of mRNA's.</text>
</comment>
<dbReference type="EC" id="2.7.7.19" evidence="13"/>
<dbReference type="InterPro" id="IPR007010">
    <property type="entry name" value="PolA_pol_RNA-bd_dom"/>
</dbReference>
<evidence type="ECO:0000256" key="7">
    <source>
        <dbReference type="ARBA" id="ARBA00022741"/>
    </source>
</evidence>
<evidence type="ECO:0000256" key="10">
    <source>
        <dbReference type="ARBA" id="ARBA00022884"/>
    </source>
</evidence>
<evidence type="ECO:0000256" key="5">
    <source>
        <dbReference type="ARBA" id="ARBA00022679"/>
    </source>
</evidence>
<evidence type="ECO:0000256" key="13">
    <source>
        <dbReference type="PIRNR" id="PIRNR018425"/>
    </source>
</evidence>
<keyword evidence="6 15" id="KW-0479">Metal-binding</keyword>
<dbReference type="GO" id="GO:0046872">
    <property type="term" value="F:metal ion binding"/>
    <property type="evidence" value="ECO:0007669"/>
    <property type="project" value="UniProtKB-KW"/>
</dbReference>
<evidence type="ECO:0000256" key="14">
    <source>
        <dbReference type="PIRSR" id="PIRSR018425-1"/>
    </source>
</evidence>
<keyword evidence="8 13" id="KW-0067">ATP-binding</keyword>
<feature type="domain" description="Poly(A) polymerase central" evidence="18">
    <location>
        <begin position="211"/>
        <end position="356"/>
    </location>
</feature>
<dbReference type="GO" id="GO:0006397">
    <property type="term" value="P:mRNA processing"/>
    <property type="evidence" value="ECO:0007669"/>
    <property type="project" value="UniProtKB-KW"/>
</dbReference>
<evidence type="ECO:0000256" key="9">
    <source>
        <dbReference type="ARBA" id="ARBA00022842"/>
    </source>
</evidence>
<dbReference type="InterPro" id="IPR011068">
    <property type="entry name" value="NuclTrfase_I-like_C"/>
</dbReference>
<dbReference type="SUPFAM" id="SSF81301">
    <property type="entry name" value="Nucleotidyltransferase"/>
    <property type="match status" value="1"/>
</dbReference>
<dbReference type="GO" id="GO:0005634">
    <property type="term" value="C:nucleus"/>
    <property type="evidence" value="ECO:0007669"/>
    <property type="project" value="UniProtKB-SubCell"/>
</dbReference>
<dbReference type="Pfam" id="PF04928">
    <property type="entry name" value="PAP_central"/>
    <property type="match status" value="1"/>
</dbReference>
<dbReference type="SUPFAM" id="SSF81631">
    <property type="entry name" value="PAP/OAS1 substrate-binding domain"/>
    <property type="match status" value="1"/>
</dbReference>
<keyword evidence="11" id="KW-0464">Manganese</keyword>
<evidence type="ECO:0000256" key="8">
    <source>
        <dbReference type="ARBA" id="ARBA00022840"/>
    </source>
</evidence>
<feature type="domain" description="Poly(A) polymerase nucleotidyltransferase" evidence="19">
    <location>
        <begin position="12"/>
        <end position="205"/>
    </location>
</feature>
<dbReference type="GO" id="GO:1990817">
    <property type="term" value="F:poly(A) RNA polymerase activity"/>
    <property type="evidence" value="ECO:0007669"/>
    <property type="project" value="UniProtKB-UniRule"/>
</dbReference>
<evidence type="ECO:0000256" key="11">
    <source>
        <dbReference type="ARBA" id="ARBA00023211"/>
    </source>
</evidence>
<feature type="transmembrane region" description="Helical" evidence="16">
    <location>
        <begin position="226"/>
        <end position="245"/>
    </location>
</feature>
<dbReference type="FunFam" id="3.30.460.10:FF:000002">
    <property type="entry name" value="Poly(A) polymerase alpha, putative"/>
    <property type="match status" value="1"/>
</dbReference>
<dbReference type="InterPro" id="IPR043519">
    <property type="entry name" value="NT_sf"/>
</dbReference>